<evidence type="ECO:0008006" key="3">
    <source>
        <dbReference type="Google" id="ProtNLM"/>
    </source>
</evidence>
<reference evidence="2" key="1">
    <citation type="submission" date="2008-12" db="EMBL/GenBank/DDBJ databases">
        <title>Medicago truncatula full length cdna cloning project.</title>
        <authorList>
            <person name="Moskal W."/>
            <person name="Chan A."/>
            <person name="Cheung F."/>
            <person name="Xiao Y."/>
            <person name="Town C.D."/>
        </authorList>
    </citation>
    <scope>NUCLEOTIDE SEQUENCE</scope>
</reference>
<protein>
    <recommendedName>
        <fullName evidence="3">Transmembrane protein</fullName>
    </recommendedName>
</protein>
<evidence type="ECO:0000256" key="1">
    <source>
        <dbReference type="SAM" id="Phobius"/>
    </source>
</evidence>
<accession>B7FFI1</accession>
<keyword evidence="1" id="KW-1133">Transmembrane helix</keyword>
<sequence>MWGQGQECKRKKKYMVQFACWYGGSSMLCLCLAFFPSSLY</sequence>
<organism evidence="2">
    <name type="scientific">Medicago truncatula</name>
    <name type="common">Barrel medic</name>
    <name type="synonym">Medicago tribuloides</name>
    <dbReference type="NCBI Taxonomy" id="3880"/>
    <lineage>
        <taxon>Eukaryota</taxon>
        <taxon>Viridiplantae</taxon>
        <taxon>Streptophyta</taxon>
        <taxon>Embryophyta</taxon>
        <taxon>Tracheophyta</taxon>
        <taxon>Spermatophyta</taxon>
        <taxon>Magnoliopsida</taxon>
        <taxon>eudicotyledons</taxon>
        <taxon>Gunneridae</taxon>
        <taxon>Pentapetalae</taxon>
        <taxon>rosids</taxon>
        <taxon>fabids</taxon>
        <taxon>Fabales</taxon>
        <taxon>Fabaceae</taxon>
        <taxon>Papilionoideae</taxon>
        <taxon>50 kb inversion clade</taxon>
        <taxon>NPAAA clade</taxon>
        <taxon>Hologalegina</taxon>
        <taxon>IRL clade</taxon>
        <taxon>Trifolieae</taxon>
        <taxon>Medicago</taxon>
    </lineage>
</organism>
<dbReference type="AlphaFoldDB" id="B7FFI1"/>
<keyword evidence="1" id="KW-0472">Membrane</keyword>
<name>B7FFI1_MEDTR</name>
<dbReference type="EMBL" id="BT050712">
    <property type="protein sequence ID" value="ACJ83381.1"/>
    <property type="molecule type" value="mRNA"/>
</dbReference>
<proteinExistence type="evidence at transcript level"/>
<feature type="transmembrane region" description="Helical" evidence="1">
    <location>
        <begin position="14"/>
        <end position="35"/>
    </location>
</feature>
<evidence type="ECO:0000313" key="2">
    <source>
        <dbReference type="EMBL" id="ACJ83381.1"/>
    </source>
</evidence>
<keyword evidence="1" id="KW-0812">Transmembrane</keyword>